<keyword evidence="4" id="KW-1185">Reference proteome</keyword>
<dbReference type="InterPro" id="IPR018960">
    <property type="entry name" value="DUF1990"/>
</dbReference>
<proteinExistence type="predicted"/>
<name>A0A939F6R8_9ACTN</name>
<protein>
    <submittedName>
        <fullName evidence="3">DUF1990 domain-containing protein</fullName>
    </submittedName>
</protein>
<dbReference type="Proteomes" id="UP000664167">
    <property type="component" value="Unassembled WGS sequence"/>
</dbReference>
<sequence>MNRTSRSGALNYPETGATRSLPLPPGYHHLQVRSPIGYGRTAFEAAGAAVTGWRMHRHSGARVVAESPRAEPGTFVEVSVGCGPLRFRAPCEVIWTAYETGRTGFAYGTRGRHPESGEESFVVELAEDGTVWFMVTAFSRPASWYTRLAGPLVPVLQRAYARRLTAVLRRIAAGTT</sequence>
<feature type="domain" description="DUF1990" evidence="2">
    <location>
        <begin position="11"/>
        <end position="165"/>
    </location>
</feature>
<dbReference type="Pfam" id="PF09348">
    <property type="entry name" value="DUF1990"/>
    <property type="match status" value="1"/>
</dbReference>
<dbReference type="PANTHER" id="PTHR34202">
    <property type="entry name" value="UPF0548 PROTEIN"/>
    <property type="match status" value="1"/>
</dbReference>
<feature type="region of interest" description="Disordered" evidence="1">
    <location>
        <begin position="1"/>
        <end position="25"/>
    </location>
</feature>
<gene>
    <name evidence="3" type="ORF">J0695_14990</name>
</gene>
<dbReference type="PIRSF" id="PIRSF010260">
    <property type="entry name" value="UCP010260"/>
    <property type="match status" value="1"/>
</dbReference>
<organism evidence="3 4">
    <name type="scientific">Streptomyces beijiangensis</name>
    <dbReference type="NCBI Taxonomy" id="163361"/>
    <lineage>
        <taxon>Bacteria</taxon>
        <taxon>Bacillati</taxon>
        <taxon>Actinomycetota</taxon>
        <taxon>Actinomycetes</taxon>
        <taxon>Kitasatosporales</taxon>
        <taxon>Streptomycetaceae</taxon>
        <taxon>Streptomyces</taxon>
    </lineage>
</organism>
<evidence type="ECO:0000259" key="2">
    <source>
        <dbReference type="Pfam" id="PF09348"/>
    </source>
</evidence>
<reference evidence="3" key="1">
    <citation type="submission" date="2021-03" db="EMBL/GenBank/DDBJ databases">
        <title>Streptomyces poriferae sp. nov., a novel marine sponge-derived Actinobacteria species with anti-MRSA activity.</title>
        <authorList>
            <person name="Sandoval-Powers M."/>
            <person name="Kralova S."/>
            <person name="Nguyen G.-S."/>
            <person name="Fawwal D."/>
            <person name="Degnes K."/>
            <person name="Klinkenberg G."/>
            <person name="Sletta H."/>
            <person name="Wentzel A."/>
            <person name="Liles M.R."/>
        </authorList>
    </citation>
    <scope>NUCLEOTIDE SEQUENCE</scope>
    <source>
        <strain evidence="3">DSM 41794</strain>
    </source>
</reference>
<evidence type="ECO:0000256" key="1">
    <source>
        <dbReference type="SAM" id="MobiDB-lite"/>
    </source>
</evidence>
<dbReference type="AlphaFoldDB" id="A0A939F6R8"/>
<comment type="caution">
    <text evidence="3">The sequence shown here is derived from an EMBL/GenBank/DDBJ whole genome shotgun (WGS) entry which is preliminary data.</text>
</comment>
<dbReference type="InterPro" id="IPR014457">
    <property type="entry name" value="UCP010260"/>
</dbReference>
<dbReference type="PANTHER" id="PTHR34202:SF1">
    <property type="entry name" value="UPF0548 PROTEIN"/>
    <property type="match status" value="1"/>
</dbReference>
<dbReference type="EMBL" id="JAFLRJ010000136">
    <property type="protein sequence ID" value="MBO0513097.1"/>
    <property type="molecule type" value="Genomic_DNA"/>
</dbReference>
<evidence type="ECO:0000313" key="3">
    <source>
        <dbReference type="EMBL" id="MBO0513097.1"/>
    </source>
</evidence>
<accession>A0A939F6R8</accession>
<evidence type="ECO:0000313" key="4">
    <source>
        <dbReference type="Proteomes" id="UP000664167"/>
    </source>
</evidence>